<dbReference type="RefSeq" id="WP_310274515.1">
    <property type="nucleotide sequence ID" value="NZ_JAVDWR010000001.1"/>
</dbReference>
<dbReference type="Proteomes" id="UP001257909">
    <property type="component" value="Unassembled WGS sequence"/>
</dbReference>
<gene>
    <name evidence="1" type="ORF">J2W69_000650</name>
</gene>
<keyword evidence="2" id="KW-1185">Reference proteome</keyword>
<reference evidence="1 2" key="1">
    <citation type="submission" date="2023-07" db="EMBL/GenBank/DDBJ databases">
        <title>Sorghum-associated microbial communities from plants grown in Nebraska, USA.</title>
        <authorList>
            <person name="Schachtman D."/>
        </authorList>
    </citation>
    <scope>NUCLEOTIDE SEQUENCE [LARGE SCALE GENOMIC DNA]</scope>
    <source>
        <strain evidence="1 2">4138</strain>
    </source>
</reference>
<dbReference type="EMBL" id="JAVDWR010000001">
    <property type="protein sequence ID" value="MDR7119735.1"/>
    <property type="molecule type" value="Genomic_DNA"/>
</dbReference>
<protein>
    <submittedName>
        <fullName evidence="1">Uncharacterized protein</fullName>
    </submittedName>
</protein>
<comment type="caution">
    <text evidence="1">The sequence shown here is derived from an EMBL/GenBank/DDBJ whole genome shotgun (WGS) entry which is preliminary data.</text>
</comment>
<sequence>MDRKPYYLDLYRQMLEQARIGYTLAIFGDHLAAQQEYEKHTGLDAVHYFLMQKHHWTRGQIQAMTQADILFAMSEEFDLWTMPDEARQVLADMTEHQFSPSNASALK</sequence>
<proteinExistence type="predicted"/>
<name>A0ABU1VVI3_9GAMM</name>
<evidence type="ECO:0000313" key="1">
    <source>
        <dbReference type="EMBL" id="MDR7119735.1"/>
    </source>
</evidence>
<evidence type="ECO:0000313" key="2">
    <source>
        <dbReference type="Proteomes" id="UP001257909"/>
    </source>
</evidence>
<organism evidence="1 2">
    <name type="scientific">Rheinheimera soli</name>
    <dbReference type="NCBI Taxonomy" id="443616"/>
    <lineage>
        <taxon>Bacteria</taxon>
        <taxon>Pseudomonadati</taxon>
        <taxon>Pseudomonadota</taxon>
        <taxon>Gammaproteobacteria</taxon>
        <taxon>Chromatiales</taxon>
        <taxon>Chromatiaceae</taxon>
        <taxon>Rheinheimera</taxon>
    </lineage>
</organism>
<accession>A0ABU1VVI3</accession>